<evidence type="ECO:0000313" key="2">
    <source>
        <dbReference type="EMBL" id="UFP95760.1"/>
    </source>
</evidence>
<organism evidence="2 3">
    <name type="scientific">Gloeobacter morelensis MG652769</name>
    <dbReference type="NCBI Taxonomy" id="2781736"/>
    <lineage>
        <taxon>Bacteria</taxon>
        <taxon>Bacillati</taxon>
        <taxon>Cyanobacteriota</taxon>
        <taxon>Cyanophyceae</taxon>
        <taxon>Gloeobacterales</taxon>
        <taxon>Gloeobacteraceae</taxon>
        <taxon>Gloeobacter</taxon>
        <taxon>Gloeobacter morelensis</taxon>
    </lineage>
</organism>
<sequence length="123" mass="14061">MDRCACTLLSMPYQEISVAELQRKLASQAESIQFVDVREPEELEQSRLDGFIHLPLSQAQEWSVRLGELLDPQKEIVVLCHHGMRSADLCSFLLRRGYENVKNVQGGIHAYSLYVDPSVPRYL</sequence>
<dbReference type="EMBL" id="CP063845">
    <property type="protein sequence ID" value="UFP95760.1"/>
    <property type="molecule type" value="Genomic_DNA"/>
</dbReference>
<keyword evidence="3" id="KW-1185">Reference proteome</keyword>
<dbReference type="Gene3D" id="3.40.250.10">
    <property type="entry name" value="Rhodanese-like domain"/>
    <property type="match status" value="1"/>
</dbReference>
<dbReference type="Pfam" id="PF00581">
    <property type="entry name" value="Rhodanese"/>
    <property type="match status" value="1"/>
</dbReference>
<name>A0ABY3PQ42_9CYAN</name>
<gene>
    <name evidence="2" type="ORF">ISF26_05880</name>
</gene>
<dbReference type="InterPro" id="IPR001763">
    <property type="entry name" value="Rhodanese-like_dom"/>
</dbReference>
<evidence type="ECO:0000313" key="3">
    <source>
        <dbReference type="Proteomes" id="UP001054846"/>
    </source>
</evidence>
<dbReference type="SUPFAM" id="SSF52821">
    <property type="entry name" value="Rhodanese/Cell cycle control phosphatase"/>
    <property type="match status" value="1"/>
</dbReference>
<proteinExistence type="predicted"/>
<dbReference type="Proteomes" id="UP001054846">
    <property type="component" value="Chromosome"/>
</dbReference>
<dbReference type="PANTHER" id="PTHR43629:SF2">
    <property type="entry name" value="RHODANESE-LIKE_PPIC DOMAIN-CONTAINING PROTEIN 12, CHLOROPLASTIC"/>
    <property type="match status" value="1"/>
</dbReference>
<reference evidence="2 3" key="1">
    <citation type="journal article" date="2021" name="Genome Biol. Evol.">
        <title>Complete Genome Sequencing of a Novel Gloeobacter Species from a Waterfall Cave in Mexico.</title>
        <authorList>
            <person name="Saw J.H."/>
            <person name="Cardona T."/>
            <person name="Montejano G."/>
        </authorList>
    </citation>
    <scope>NUCLEOTIDE SEQUENCE [LARGE SCALE GENOMIC DNA]</scope>
    <source>
        <strain evidence="2">MG652769</strain>
    </source>
</reference>
<dbReference type="PROSITE" id="PS50206">
    <property type="entry name" value="RHODANESE_3"/>
    <property type="match status" value="1"/>
</dbReference>
<accession>A0ABY3PQ42</accession>
<dbReference type="SMART" id="SM00450">
    <property type="entry name" value="RHOD"/>
    <property type="match status" value="1"/>
</dbReference>
<dbReference type="InterPro" id="IPR036873">
    <property type="entry name" value="Rhodanese-like_dom_sf"/>
</dbReference>
<feature type="domain" description="Rhodanese" evidence="1">
    <location>
        <begin position="28"/>
        <end position="120"/>
    </location>
</feature>
<dbReference type="PANTHER" id="PTHR43629">
    <property type="entry name" value="PEPTIDYL-PROLYL CIS-TRANS ISOMERASE"/>
    <property type="match status" value="1"/>
</dbReference>
<dbReference type="CDD" id="cd01528">
    <property type="entry name" value="RHOD_2"/>
    <property type="match status" value="1"/>
</dbReference>
<evidence type="ECO:0000259" key="1">
    <source>
        <dbReference type="PROSITE" id="PS50206"/>
    </source>
</evidence>
<protein>
    <submittedName>
        <fullName evidence="2">Rhodanese</fullName>
    </submittedName>
</protein>
<dbReference type="InterPro" id="IPR052204">
    <property type="entry name" value="PpiC/parvulin_rotamase"/>
</dbReference>